<accession>A0AAU2GWV5</accession>
<name>A0AAU2GWV5_9ACTN</name>
<proteinExistence type="predicted"/>
<evidence type="ECO:0008006" key="2">
    <source>
        <dbReference type="Google" id="ProtNLM"/>
    </source>
</evidence>
<protein>
    <recommendedName>
        <fullName evidence="2">Recombinase family protein</fullName>
    </recommendedName>
</protein>
<dbReference type="AlphaFoldDB" id="A0AAU2GWV5"/>
<sequence>MFAIPIGTGRSDSRVSVALYACISDGSTPDAVLAALREYATAQQWTVTAALYDVGPLDSPKDQRPGLTRTLRLMEDGRVGGVVTLSAAHLAVALPLRSRAAAAFIAYAQAAENSAEVVSS</sequence>
<reference evidence="1" key="1">
    <citation type="submission" date="2022-10" db="EMBL/GenBank/DDBJ databases">
        <title>The complete genomes of actinobacterial strains from the NBC collection.</title>
        <authorList>
            <person name="Joergensen T.S."/>
            <person name="Alvarez Arevalo M."/>
            <person name="Sterndorff E.B."/>
            <person name="Faurdal D."/>
            <person name="Vuksanovic O."/>
            <person name="Mourched A.-S."/>
            <person name="Charusanti P."/>
            <person name="Shaw S."/>
            <person name="Blin K."/>
            <person name="Weber T."/>
        </authorList>
    </citation>
    <scope>NUCLEOTIDE SEQUENCE</scope>
    <source>
        <strain evidence="1">NBC_00060</strain>
    </source>
</reference>
<dbReference type="EMBL" id="CP108253">
    <property type="protein sequence ID" value="WTU39605.1"/>
    <property type="molecule type" value="Genomic_DNA"/>
</dbReference>
<gene>
    <name evidence="1" type="ORF">OHV25_08480</name>
</gene>
<evidence type="ECO:0000313" key="1">
    <source>
        <dbReference type="EMBL" id="WTU39605.1"/>
    </source>
</evidence>
<organism evidence="1">
    <name type="scientific">Streptomyces sp. NBC_00060</name>
    <dbReference type="NCBI Taxonomy" id="2975636"/>
    <lineage>
        <taxon>Bacteria</taxon>
        <taxon>Bacillati</taxon>
        <taxon>Actinomycetota</taxon>
        <taxon>Actinomycetes</taxon>
        <taxon>Kitasatosporales</taxon>
        <taxon>Streptomycetaceae</taxon>
        <taxon>Streptomyces</taxon>
    </lineage>
</organism>